<evidence type="ECO:0000313" key="2">
    <source>
        <dbReference type="EMBL" id="BCJ88360.1"/>
    </source>
</evidence>
<keyword evidence="3" id="KW-1185">Reference proteome</keyword>
<name>A0A7I8DI79_9BACL</name>
<protein>
    <recommendedName>
        <fullName evidence="1">HMA domain-containing protein</fullName>
    </recommendedName>
</protein>
<dbReference type="PROSITE" id="PS50846">
    <property type="entry name" value="HMA_2"/>
    <property type="match status" value="1"/>
</dbReference>
<dbReference type="InterPro" id="IPR006121">
    <property type="entry name" value="HMA_dom"/>
</dbReference>
<sequence length="52" mass="5557">MEKSLNELNGVASVNVDLENKSVKVEYDASKVKVDAMKAAIEDAGYDVVGNV</sequence>
<dbReference type="SUPFAM" id="SSF55008">
    <property type="entry name" value="HMA, heavy metal-associated domain"/>
    <property type="match status" value="1"/>
</dbReference>
<dbReference type="KEGG" id="eff:skT53_33450"/>
<accession>A0A7I8DI79</accession>
<reference evidence="2 3" key="1">
    <citation type="submission" date="2020-08" db="EMBL/GenBank/DDBJ databases">
        <title>Complete Genome Sequence of Effusibacillus dendaii Strain skT53, Isolated from Farmland soil.</title>
        <authorList>
            <person name="Konishi T."/>
            <person name="Kawasaki H."/>
        </authorList>
    </citation>
    <scope>NUCLEOTIDE SEQUENCE [LARGE SCALE GENOMIC DNA]</scope>
    <source>
        <strain evidence="3">skT53</strain>
    </source>
</reference>
<feature type="domain" description="HMA" evidence="1">
    <location>
        <begin position="1"/>
        <end position="49"/>
    </location>
</feature>
<dbReference type="GO" id="GO:0046872">
    <property type="term" value="F:metal ion binding"/>
    <property type="evidence" value="ECO:0007669"/>
    <property type="project" value="InterPro"/>
</dbReference>
<dbReference type="Gene3D" id="3.30.70.100">
    <property type="match status" value="1"/>
</dbReference>
<organism evidence="2 3">
    <name type="scientific">Effusibacillus dendaii</name>
    <dbReference type="NCBI Taxonomy" id="2743772"/>
    <lineage>
        <taxon>Bacteria</taxon>
        <taxon>Bacillati</taxon>
        <taxon>Bacillota</taxon>
        <taxon>Bacilli</taxon>
        <taxon>Bacillales</taxon>
        <taxon>Alicyclobacillaceae</taxon>
        <taxon>Effusibacillus</taxon>
    </lineage>
</organism>
<dbReference type="AlphaFoldDB" id="A0A7I8DI79"/>
<proteinExistence type="predicted"/>
<dbReference type="InterPro" id="IPR036163">
    <property type="entry name" value="HMA_dom_sf"/>
</dbReference>
<dbReference type="CDD" id="cd00371">
    <property type="entry name" value="HMA"/>
    <property type="match status" value="1"/>
</dbReference>
<evidence type="ECO:0000313" key="3">
    <source>
        <dbReference type="Proteomes" id="UP000593802"/>
    </source>
</evidence>
<dbReference type="EMBL" id="AP023366">
    <property type="protein sequence ID" value="BCJ88360.1"/>
    <property type="molecule type" value="Genomic_DNA"/>
</dbReference>
<evidence type="ECO:0000259" key="1">
    <source>
        <dbReference type="PROSITE" id="PS50846"/>
    </source>
</evidence>
<dbReference type="Proteomes" id="UP000593802">
    <property type="component" value="Chromosome"/>
</dbReference>
<dbReference type="Pfam" id="PF00403">
    <property type="entry name" value="HMA"/>
    <property type="match status" value="1"/>
</dbReference>
<gene>
    <name evidence="2" type="ORF">skT53_33450</name>
</gene>